<comment type="caution">
    <text evidence="8">The sequence shown here is derived from an EMBL/GenBank/DDBJ whole genome shotgun (WGS) entry which is preliminary data.</text>
</comment>
<dbReference type="SUPFAM" id="SSF53383">
    <property type="entry name" value="PLP-dependent transferases"/>
    <property type="match status" value="1"/>
</dbReference>
<reference evidence="9" key="1">
    <citation type="journal article" date="2019" name="Int. J. Syst. Evol. Microbiol.">
        <title>The Global Catalogue of Microorganisms (GCM) 10K type strain sequencing project: providing services to taxonomists for standard genome sequencing and annotation.</title>
        <authorList>
            <consortium name="The Broad Institute Genomics Platform"/>
            <consortium name="The Broad Institute Genome Sequencing Center for Infectious Disease"/>
            <person name="Wu L."/>
            <person name="Ma J."/>
        </authorList>
    </citation>
    <scope>NUCLEOTIDE SEQUENCE [LARGE SCALE GENOMIC DNA]</scope>
    <source>
        <strain evidence="9">CGMCC 1.15809</strain>
    </source>
</reference>
<dbReference type="RefSeq" id="WP_345083041.1">
    <property type="nucleotide sequence ID" value="NZ_BAAAWG010000007.1"/>
</dbReference>
<name>A0ABW1FVX6_9ACTN</name>
<dbReference type="Proteomes" id="UP001596241">
    <property type="component" value="Unassembled WGS sequence"/>
</dbReference>
<evidence type="ECO:0000313" key="9">
    <source>
        <dbReference type="Proteomes" id="UP001596241"/>
    </source>
</evidence>
<dbReference type="Gene3D" id="3.40.640.10">
    <property type="entry name" value="Type I PLP-dependent aspartate aminotransferase-like (Major domain)"/>
    <property type="match status" value="1"/>
</dbReference>
<dbReference type="PANTHER" id="PTHR45677:SF8">
    <property type="entry name" value="CYSTEINE SULFINIC ACID DECARBOXYLASE"/>
    <property type="match status" value="1"/>
</dbReference>
<keyword evidence="5 6" id="KW-0456">Lyase</keyword>
<dbReference type="InterPro" id="IPR002129">
    <property type="entry name" value="PyrdxlP-dep_de-COase"/>
</dbReference>
<gene>
    <name evidence="8" type="ORF">ACFP3M_28685</name>
</gene>
<keyword evidence="9" id="KW-1185">Reference proteome</keyword>
<keyword evidence="3" id="KW-0210">Decarboxylase</keyword>
<dbReference type="InterPro" id="IPR015422">
    <property type="entry name" value="PyrdxlP-dep_Trfase_small"/>
</dbReference>
<dbReference type="EMBL" id="JBHSPW010000016">
    <property type="protein sequence ID" value="MFC5896783.1"/>
    <property type="molecule type" value="Genomic_DNA"/>
</dbReference>
<evidence type="ECO:0000313" key="8">
    <source>
        <dbReference type="EMBL" id="MFC5896783.1"/>
    </source>
</evidence>
<comment type="cofactor">
    <cofactor evidence="1 6">
        <name>pyridoxal 5'-phosphate</name>
        <dbReference type="ChEBI" id="CHEBI:597326"/>
    </cofactor>
</comment>
<protein>
    <submittedName>
        <fullName evidence="8">Pyridoxal phosphate-dependent decarboxylase family protein</fullName>
    </submittedName>
</protein>
<feature type="region of interest" description="Disordered" evidence="7">
    <location>
        <begin position="144"/>
        <end position="170"/>
    </location>
</feature>
<organism evidence="8 9">
    <name type="scientific">Streptomyces ramulosus</name>
    <dbReference type="NCBI Taxonomy" id="47762"/>
    <lineage>
        <taxon>Bacteria</taxon>
        <taxon>Bacillati</taxon>
        <taxon>Actinomycetota</taxon>
        <taxon>Actinomycetes</taxon>
        <taxon>Kitasatosporales</taxon>
        <taxon>Streptomycetaceae</taxon>
        <taxon>Streptomyces</taxon>
    </lineage>
</organism>
<evidence type="ECO:0000256" key="4">
    <source>
        <dbReference type="ARBA" id="ARBA00022898"/>
    </source>
</evidence>
<evidence type="ECO:0000256" key="6">
    <source>
        <dbReference type="RuleBase" id="RU000382"/>
    </source>
</evidence>
<proteinExistence type="inferred from homology"/>
<evidence type="ECO:0000256" key="5">
    <source>
        <dbReference type="ARBA" id="ARBA00023239"/>
    </source>
</evidence>
<evidence type="ECO:0000256" key="3">
    <source>
        <dbReference type="ARBA" id="ARBA00022793"/>
    </source>
</evidence>
<evidence type="ECO:0000256" key="7">
    <source>
        <dbReference type="SAM" id="MobiDB-lite"/>
    </source>
</evidence>
<dbReference type="Gene3D" id="3.90.1150.10">
    <property type="entry name" value="Aspartate Aminotransferase, domain 1"/>
    <property type="match status" value="1"/>
</dbReference>
<dbReference type="InterPro" id="IPR015424">
    <property type="entry name" value="PyrdxlP-dep_Trfase"/>
</dbReference>
<accession>A0ABW1FVX6</accession>
<sequence>MPVPAADAALAGGIEGPRALRPLLGTVLDALTTGAADRAGPLPAGGPDAVARAVRDTCAPLLPDVGDGAHAALATLVRTLAAGAADPADPHCAAHLHCPPLAVAAAADLAASALNPSMDSWDQAPAASALEALATRELAALVFPRAPRRTRTPDDTYAPGDGPDALLTTGGTESNQLAVLLAREAARTARRTAGHLAGERYAGGVRPAASVRTRAGGVAGVRGPAPVATLAPVIGAPRRPADALPPVPAAAPEAPPLRIVCGANAHHSIHRAAWLLGLPAPVTVPTPDGVLDPVAVDAALTRLHGPVLLTATAGTTDSGALDPLPALADLAARHGARFHVDAAYGGALLFSDAHRGLLTGLDRAHTVTLDLHKLGWQPVAAGLLAVPGTADLAPLDHRADYLNADDDTEAGLPDLLGRSLRTTRRPDILKAAVTLKALGRRGIGDLVDRTLAAAATLADLIEDHPHLELHSRPALTTVLFRPTGVDDGTVAAIRRTLLADGHAVLGRAATPTGLWLKATLLNPHADAGDLAHLLKLVEGHIP</sequence>
<evidence type="ECO:0000256" key="2">
    <source>
        <dbReference type="ARBA" id="ARBA00009533"/>
    </source>
</evidence>
<dbReference type="InterPro" id="IPR015421">
    <property type="entry name" value="PyrdxlP-dep_Trfase_major"/>
</dbReference>
<dbReference type="Pfam" id="PF00282">
    <property type="entry name" value="Pyridoxal_deC"/>
    <property type="match status" value="1"/>
</dbReference>
<evidence type="ECO:0000256" key="1">
    <source>
        <dbReference type="ARBA" id="ARBA00001933"/>
    </source>
</evidence>
<dbReference type="PANTHER" id="PTHR45677">
    <property type="entry name" value="GLUTAMATE DECARBOXYLASE-RELATED"/>
    <property type="match status" value="1"/>
</dbReference>
<keyword evidence="4 6" id="KW-0663">Pyridoxal phosphate</keyword>
<comment type="similarity">
    <text evidence="2 6">Belongs to the group II decarboxylase family.</text>
</comment>